<proteinExistence type="predicted"/>
<comment type="caution">
    <text evidence="2">The sequence shown here is derived from an EMBL/GenBank/DDBJ whole genome shotgun (WGS) entry which is preliminary data.</text>
</comment>
<feature type="compositionally biased region" description="Polar residues" evidence="1">
    <location>
        <begin position="1"/>
        <end position="16"/>
    </location>
</feature>
<reference evidence="2 3" key="1">
    <citation type="submission" date="2022-09" db="EMBL/GenBank/DDBJ databases">
        <authorList>
            <person name="Palmer J.M."/>
        </authorList>
    </citation>
    <scope>NUCLEOTIDE SEQUENCE [LARGE SCALE GENOMIC DNA]</scope>
    <source>
        <strain evidence="2 3">DSM 7382</strain>
    </source>
</reference>
<feature type="region of interest" description="Disordered" evidence="1">
    <location>
        <begin position="214"/>
        <end position="235"/>
    </location>
</feature>
<sequence length="413" mass="45391">MKSPSTPYLGGQNSQREPLASPVKCFTDSASWRETSDRPQTKTSLKIGQSGSVVPFTAQESSNSPELSANPPKARQCSSSAPVQSTKDEAALALISELQQAAVDANSILLVEYGIKVRDFGYESTLPPVPSVFFVPQQIIGGARPLKRSRPYDDEDDNAGRETRRKSPRLSLTYEEGYYLADSQSMNPLEREEVEPSGSLSISHLPRQLIASNSHRYGSSRHINVGTLPPTTPQRRTRLPRLQSANISFASPAQAQNDEVWIDTPLVTPNGSIKSVAPENADEHASPEQGTRHSPKSPLACRADTPTRRSPFSTPTPPRTSPPNSERLTSSPEGPTTPRKHPKPTYHLRKVVDNTPPREQSTSRRKTRSLSSSPKGPKTKQAMKVKVKRRISQSVPPRRSARIAQRSRERTAS</sequence>
<evidence type="ECO:0000256" key="1">
    <source>
        <dbReference type="SAM" id="MobiDB-lite"/>
    </source>
</evidence>
<gene>
    <name evidence="2" type="ORF">QCA50_020133</name>
</gene>
<dbReference type="Proteomes" id="UP001385951">
    <property type="component" value="Unassembled WGS sequence"/>
</dbReference>
<organism evidence="2 3">
    <name type="scientific">Cerrena zonata</name>
    <dbReference type="NCBI Taxonomy" id="2478898"/>
    <lineage>
        <taxon>Eukaryota</taxon>
        <taxon>Fungi</taxon>
        <taxon>Dikarya</taxon>
        <taxon>Basidiomycota</taxon>
        <taxon>Agaricomycotina</taxon>
        <taxon>Agaricomycetes</taxon>
        <taxon>Polyporales</taxon>
        <taxon>Cerrenaceae</taxon>
        <taxon>Cerrena</taxon>
    </lineage>
</organism>
<feature type="region of interest" description="Disordered" evidence="1">
    <location>
        <begin position="145"/>
        <end position="168"/>
    </location>
</feature>
<feature type="compositionally biased region" description="Basic residues" evidence="1">
    <location>
        <begin position="338"/>
        <end position="349"/>
    </location>
</feature>
<dbReference type="EMBL" id="JASBNA010000101">
    <property type="protein sequence ID" value="KAK7676877.1"/>
    <property type="molecule type" value="Genomic_DNA"/>
</dbReference>
<evidence type="ECO:0000313" key="3">
    <source>
        <dbReference type="Proteomes" id="UP001385951"/>
    </source>
</evidence>
<dbReference type="AlphaFoldDB" id="A0AAW0FCT3"/>
<feature type="compositionally biased region" description="Basic residues" evidence="1">
    <location>
        <begin position="377"/>
        <end position="391"/>
    </location>
</feature>
<feature type="region of interest" description="Disordered" evidence="1">
    <location>
        <begin position="271"/>
        <end position="413"/>
    </location>
</feature>
<keyword evidence="3" id="KW-1185">Reference proteome</keyword>
<accession>A0AAW0FCT3</accession>
<name>A0AAW0FCT3_9APHY</name>
<feature type="compositionally biased region" description="Polar residues" evidence="1">
    <location>
        <begin position="324"/>
        <end position="334"/>
    </location>
</feature>
<protein>
    <submittedName>
        <fullName evidence="2">Uncharacterized protein</fullName>
    </submittedName>
</protein>
<feature type="region of interest" description="Disordered" evidence="1">
    <location>
        <begin position="1"/>
        <end position="83"/>
    </location>
</feature>
<evidence type="ECO:0000313" key="2">
    <source>
        <dbReference type="EMBL" id="KAK7676877.1"/>
    </source>
</evidence>
<feature type="compositionally biased region" description="Polar residues" evidence="1">
    <location>
        <begin position="41"/>
        <end position="67"/>
    </location>
</feature>